<dbReference type="Gene3D" id="2.140.10.10">
    <property type="entry name" value="Quinoprotein alcohol dehydrogenase-like superfamily"/>
    <property type="match status" value="1"/>
</dbReference>
<evidence type="ECO:0000259" key="5">
    <source>
        <dbReference type="Pfam" id="PF13360"/>
    </source>
</evidence>
<dbReference type="InterPro" id="IPR015943">
    <property type="entry name" value="WD40/YVTN_repeat-like_dom_sf"/>
</dbReference>
<dbReference type="InterPro" id="IPR011047">
    <property type="entry name" value="Quinoprotein_ADH-like_sf"/>
</dbReference>
<dbReference type="AlphaFoldDB" id="A0A6G4XFY0"/>
<dbReference type="InterPro" id="IPR002372">
    <property type="entry name" value="PQQ_rpt_dom"/>
</dbReference>
<feature type="domain" description="Pyrrolo-quinoline quinone repeat" evidence="5">
    <location>
        <begin position="382"/>
        <end position="465"/>
    </location>
</feature>
<dbReference type="SUPFAM" id="SSF50998">
    <property type="entry name" value="Quinoprotein alcohol dehydrogenase-like"/>
    <property type="match status" value="2"/>
</dbReference>
<dbReference type="SMART" id="SM00564">
    <property type="entry name" value="PQQ"/>
    <property type="match status" value="7"/>
</dbReference>
<evidence type="ECO:0000313" key="6">
    <source>
        <dbReference type="EMBL" id="NGO76308.1"/>
    </source>
</evidence>
<dbReference type="Gene3D" id="2.130.10.10">
    <property type="entry name" value="YVTN repeat-like/Quinoprotein amine dehydrogenase"/>
    <property type="match status" value="1"/>
</dbReference>
<feature type="signal peptide" evidence="4">
    <location>
        <begin position="1"/>
        <end position="23"/>
    </location>
</feature>
<keyword evidence="7" id="KW-1185">Reference proteome</keyword>
<keyword evidence="4" id="KW-0732">Signal</keyword>
<dbReference type="GO" id="GO:0016491">
    <property type="term" value="F:oxidoreductase activity"/>
    <property type="evidence" value="ECO:0007669"/>
    <property type="project" value="UniProtKB-KW"/>
</dbReference>
<dbReference type="PANTHER" id="PTHR32303:SF10">
    <property type="entry name" value="OUTER MEMBRANE PROTEIN ASSEMBLY FACTOR BAMB"/>
    <property type="match status" value="1"/>
</dbReference>
<sequence length="485" mass="49639">MTTRKSITALVAATAVTATLTLAGPGVATATPPVPAQPSAQITTDAGVSMSSDWPGFGHDLANTRRANEWLLSPSNIKNLNAKWTAAGAAVTSTPAVVDDVVYYSDFAGNLTARKADSGASIWQTKLNPAQLPGSPAVVGDTVYSAGYGGMVYAVDKKTGAKKWGTGIEPAPNALIWSSPVVAGDTLIIGSGSFQVFSPANPPFQGSVVGLDIATGAVKWRTPVCTGTCTGVSVWSSAAVDTDLGLAYIGTGQAYSAPAGPMSDSLVAIDYRTGKIAWHHQYTPDDVFSDAAPYGKDADLGAAPNLFTINGRRVVGCGDKGGSYKAFDAKTGQLVWSRKLVEGTQLGGIEHTTAYADNTIYAVGNTEATATSRGDARPTAATLFALNATTGATKWQVDLPEGGFGGVAVANGVLYFTTWEGTLRAHSAATGHTLLSQYIGNPDGATLIEKGAAGGPTVSGGRVYVGYGWTWGASAPGGIRSLGLY</sequence>
<feature type="chain" id="PRO_5038831019" evidence="4">
    <location>
        <begin position="24"/>
        <end position="485"/>
    </location>
</feature>
<dbReference type="EMBL" id="JAAKZW010000032">
    <property type="protein sequence ID" value="NGO76308.1"/>
    <property type="molecule type" value="Genomic_DNA"/>
</dbReference>
<proteinExistence type="inferred from homology"/>
<reference evidence="6 7" key="1">
    <citation type="submission" date="2020-02" db="EMBL/GenBank/DDBJ databases">
        <title>Whole-genome analyses of novel actinobacteria.</title>
        <authorList>
            <person name="Sahin N."/>
            <person name="Tokatli A."/>
        </authorList>
    </citation>
    <scope>NUCLEOTIDE SEQUENCE [LARGE SCALE GENOMIC DNA]</scope>
    <source>
        <strain evidence="6 7">YC504</strain>
    </source>
</reference>
<evidence type="ECO:0000256" key="3">
    <source>
        <dbReference type="ARBA" id="ARBA00023002"/>
    </source>
</evidence>
<dbReference type="InterPro" id="IPR018391">
    <property type="entry name" value="PQQ_b-propeller_rpt"/>
</dbReference>
<dbReference type="Proteomes" id="UP000481109">
    <property type="component" value="Unassembled WGS sequence"/>
</dbReference>
<evidence type="ECO:0000256" key="1">
    <source>
        <dbReference type="ARBA" id="ARBA00001931"/>
    </source>
</evidence>
<gene>
    <name evidence="6" type="ORF">G6045_11635</name>
</gene>
<evidence type="ECO:0000256" key="4">
    <source>
        <dbReference type="SAM" id="SignalP"/>
    </source>
</evidence>
<evidence type="ECO:0000313" key="7">
    <source>
        <dbReference type="Proteomes" id="UP000481109"/>
    </source>
</evidence>
<protein>
    <submittedName>
        <fullName evidence="6">PQQ-binding-like beta-propeller repeat protein</fullName>
    </submittedName>
</protein>
<comment type="caution">
    <text evidence="6">The sequence shown here is derived from an EMBL/GenBank/DDBJ whole genome shotgun (WGS) entry which is preliminary data.</text>
</comment>
<organism evidence="6 7">
    <name type="scientific">Streptomyces mesophilus</name>
    <dbReference type="NCBI Taxonomy" id="1775132"/>
    <lineage>
        <taxon>Bacteria</taxon>
        <taxon>Bacillati</taxon>
        <taxon>Actinomycetota</taxon>
        <taxon>Actinomycetes</taxon>
        <taxon>Kitasatosporales</taxon>
        <taxon>Streptomycetaceae</taxon>
        <taxon>Streptomyces</taxon>
    </lineage>
</organism>
<evidence type="ECO:0000256" key="2">
    <source>
        <dbReference type="ARBA" id="ARBA00008156"/>
    </source>
</evidence>
<comment type="cofactor">
    <cofactor evidence="1">
        <name>pyrroloquinoline quinone</name>
        <dbReference type="ChEBI" id="CHEBI:58442"/>
    </cofactor>
</comment>
<comment type="similarity">
    <text evidence="2">Belongs to the bacterial PQQ dehydrogenase family.</text>
</comment>
<name>A0A6G4XFY0_9ACTN</name>
<dbReference type="PANTHER" id="PTHR32303">
    <property type="entry name" value="QUINOPROTEIN ALCOHOL DEHYDROGENASE (CYTOCHROME C)"/>
    <property type="match status" value="1"/>
</dbReference>
<dbReference type="Pfam" id="PF13360">
    <property type="entry name" value="PQQ_2"/>
    <property type="match status" value="2"/>
</dbReference>
<keyword evidence="3" id="KW-0560">Oxidoreductase</keyword>
<accession>A0A6G4XFY0</accession>
<dbReference type="RefSeq" id="WP_165331808.1">
    <property type="nucleotide sequence ID" value="NZ_JAAKZW010000032.1"/>
</dbReference>
<feature type="domain" description="Pyrrolo-quinoline quinone repeat" evidence="5">
    <location>
        <begin position="84"/>
        <end position="234"/>
    </location>
</feature>